<protein>
    <submittedName>
        <fullName evidence="1">Uncharacterized protein</fullName>
    </submittedName>
</protein>
<proteinExistence type="predicted"/>
<dbReference type="AlphaFoldDB" id="A0A6J4T348"/>
<organism evidence="1">
    <name type="scientific">uncultured Rubrobacteraceae bacterium</name>
    <dbReference type="NCBI Taxonomy" id="349277"/>
    <lineage>
        <taxon>Bacteria</taxon>
        <taxon>Bacillati</taxon>
        <taxon>Actinomycetota</taxon>
        <taxon>Rubrobacteria</taxon>
        <taxon>Rubrobacterales</taxon>
        <taxon>Rubrobacteraceae</taxon>
        <taxon>environmental samples</taxon>
    </lineage>
</organism>
<evidence type="ECO:0000313" key="1">
    <source>
        <dbReference type="EMBL" id="CAA9512458.1"/>
    </source>
</evidence>
<accession>A0A6J4T348</accession>
<sequence length="87" mass="9609">MLVSDQRPLPCECEEAASYAFADVQKLLQIVAFGSRVPVAVRHRSRGLVYYWCRRTLGATLLVPLKPIGARAPSSKPERSELAWPAG</sequence>
<reference evidence="1" key="1">
    <citation type="submission" date="2020-02" db="EMBL/GenBank/DDBJ databases">
        <authorList>
            <person name="Meier V. D."/>
        </authorList>
    </citation>
    <scope>NUCLEOTIDE SEQUENCE</scope>
    <source>
        <strain evidence="1">AVDCRST_MAG05</strain>
    </source>
</reference>
<dbReference type="EMBL" id="CADCVM010000349">
    <property type="protein sequence ID" value="CAA9512458.1"/>
    <property type="molecule type" value="Genomic_DNA"/>
</dbReference>
<name>A0A6J4T348_9ACTN</name>
<gene>
    <name evidence="1" type="ORF">AVDCRST_MAG05-3111</name>
</gene>